<dbReference type="EMBL" id="NHYE01001378">
    <property type="protein sequence ID" value="PPQ96351.1"/>
    <property type="molecule type" value="Genomic_DNA"/>
</dbReference>
<sequence length="242" mass="27746">MEKLPHTQGLTVKSFAWSLLDSGRTFTFDIARASFDCAFRTRDSDIDLVAVRGGVEEEKYWPLEYFDGKILSENEHLSDEDGWKLPSSLIPRRAGQAKAVSRPICLLALQSSRMICHNGRSLLHNRRRLHELPDALLACNSGLAFYSEWWPILQAVYRHRIPFPTTEYAEQSAEHHADMILTLLVHEMKMVLPMKKDEYKTWPEGVPIGQLLEMAYFGGVQRVQKGSSERLVLEKRSAWKST</sequence>
<accession>A0A409Y057</accession>
<dbReference type="OrthoDB" id="3062599at2759"/>
<comment type="caution">
    <text evidence="2">The sequence shown here is derived from an EMBL/GenBank/DDBJ whole genome shotgun (WGS) entry which is preliminary data.</text>
</comment>
<feature type="domain" description="Mitochondrial splicing suppressor 51-like C-terminal" evidence="1">
    <location>
        <begin position="117"/>
        <end position="192"/>
    </location>
</feature>
<organism evidence="2 3">
    <name type="scientific">Gymnopilus dilepis</name>
    <dbReference type="NCBI Taxonomy" id="231916"/>
    <lineage>
        <taxon>Eukaryota</taxon>
        <taxon>Fungi</taxon>
        <taxon>Dikarya</taxon>
        <taxon>Basidiomycota</taxon>
        <taxon>Agaricomycotina</taxon>
        <taxon>Agaricomycetes</taxon>
        <taxon>Agaricomycetidae</taxon>
        <taxon>Agaricales</taxon>
        <taxon>Agaricineae</taxon>
        <taxon>Hymenogastraceae</taxon>
        <taxon>Gymnopilus</taxon>
    </lineage>
</organism>
<dbReference type="AlphaFoldDB" id="A0A409Y057"/>
<dbReference type="Proteomes" id="UP000284706">
    <property type="component" value="Unassembled WGS sequence"/>
</dbReference>
<dbReference type="Pfam" id="PF20179">
    <property type="entry name" value="MSS51_C"/>
    <property type="match status" value="1"/>
</dbReference>
<keyword evidence="3" id="KW-1185">Reference proteome</keyword>
<evidence type="ECO:0000259" key="1">
    <source>
        <dbReference type="Pfam" id="PF20179"/>
    </source>
</evidence>
<evidence type="ECO:0000313" key="2">
    <source>
        <dbReference type="EMBL" id="PPQ96351.1"/>
    </source>
</evidence>
<dbReference type="InterPro" id="IPR046824">
    <property type="entry name" value="Mss51-like_C"/>
</dbReference>
<proteinExistence type="predicted"/>
<dbReference type="STRING" id="231916.A0A409Y057"/>
<name>A0A409Y057_9AGAR</name>
<reference evidence="2 3" key="1">
    <citation type="journal article" date="2018" name="Evol. Lett.">
        <title>Horizontal gene cluster transfer increased hallucinogenic mushroom diversity.</title>
        <authorList>
            <person name="Reynolds H.T."/>
            <person name="Vijayakumar V."/>
            <person name="Gluck-Thaler E."/>
            <person name="Korotkin H.B."/>
            <person name="Matheny P.B."/>
            <person name="Slot J.C."/>
        </authorList>
    </citation>
    <scope>NUCLEOTIDE SEQUENCE [LARGE SCALE GENOMIC DNA]</scope>
    <source>
        <strain evidence="2 3">SRW20</strain>
    </source>
</reference>
<dbReference type="InParanoid" id="A0A409Y057"/>
<gene>
    <name evidence="2" type="ORF">CVT26_005035</name>
</gene>
<evidence type="ECO:0000313" key="3">
    <source>
        <dbReference type="Proteomes" id="UP000284706"/>
    </source>
</evidence>
<protein>
    <recommendedName>
        <fullName evidence="1">Mitochondrial splicing suppressor 51-like C-terminal domain-containing protein</fullName>
    </recommendedName>
</protein>